<name>A0A485KBA2_9STRA</name>
<evidence type="ECO:0000256" key="10">
    <source>
        <dbReference type="PIRSR" id="PIRSR601805-1"/>
    </source>
</evidence>
<organism evidence="14 15">
    <name type="scientific">Aphanomyces stellatus</name>
    <dbReference type="NCBI Taxonomy" id="120398"/>
    <lineage>
        <taxon>Eukaryota</taxon>
        <taxon>Sar</taxon>
        <taxon>Stramenopiles</taxon>
        <taxon>Oomycota</taxon>
        <taxon>Saprolegniomycetes</taxon>
        <taxon>Saprolegniales</taxon>
        <taxon>Verrucalvaceae</taxon>
        <taxon>Aphanomyces</taxon>
    </lineage>
</organism>
<accession>A0A485KBA2</accession>
<evidence type="ECO:0000259" key="12">
    <source>
        <dbReference type="Pfam" id="PF00294"/>
    </source>
</evidence>
<dbReference type="GO" id="GO:0005524">
    <property type="term" value="F:ATP binding"/>
    <property type="evidence" value="ECO:0007669"/>
    <property type="project" value="UniProtKB-UniRule"/>
</dbReference>
<dbReference type="GO" id="GO:0005634">
    <property type="term" value="C:nucleus"/>
    <property type="evidence" value="ECO:0007669"/>
    <property type="project" value="TreeGrafter"/>
</dbReference>
<keyword evidence="5 11" id="KW-0808">Transferase</keyword>
<dbReference type="PANTHER" id="PTHR45769:SF3">
    <property type="entry name" value="ADENOSINE KINASE"/>
    <property type="match status" value="1"/>
</dbReference>
<evidence type="ECO:0000256" key="2">
    <source>
        <dbReference type="ARBA" id="ARBA00004801"/>
    </source>
</evidence>
<dbReference type="GO" id="GO:0005829">
    <property type="term" value="C:cytosol"/>
    <property type="evidence" value="ECO:0007669"/>
    <property type="project" value="TreeGrafter"/>
</dbReference>
<dbReference type="Proteomes" id="UP000332933">
    <property type="component" value="Unassembled WGS sequence"/>
</dbReference>
<dbReference type="EMBL" id="VJMH01000168">
    <property type="protein sequence ID" value="KAF0718218.1"/>
    <property type="molecule type" value="Genomic_DNA"/>
</dbReference>
<dbReference type="InterPro" id="IPR029056">
    <property type="entry name" value="Ribokinase-like"/>
</dbReference>
<evidence type="ECO:0000256" key="5">
    <source>
        <dbReference type="ARBA" id="ARBA00022679"/>
    </source>
</evidence>
<evidence type="ECO:0000256" key="7">
    <source>
        <dbReference type="ARBA" id="ARBA00022741"/>
    </source>
</evidence>
<keyword evidence="11" id="KW-0460">Magnesium</keyword>
<keyword evidence="9 11" id="KW-0067">ATP-binding</keyword>
<feature type="active site" description="Proton acceptor" evidence="10">
    <location>
        <position position="57"/>
    </location>
</feature>
<dbReference type="AlphaFoldDB" id="A0A485KBA2"/>
<comment type="cofactor">
    <cofactor evidence="1 11">
        <name>Mg(2+)</name>
        <dbReference type="ChEBI" id="CHEBI:18420"/>
    </cofactor>
</comment>
<evidence type="ECO:0000256" key="11">
    <source>
        <dbReference type="RuleBase" id="RU368116"/>
    </source>
</evidence>
<keyword evidence="7 11" id="KW-0547">Nucleotide-binding</keyword>
<dbReference type="OrthoDB" id="432447at2759"/>
<keyword evidence="15" id="KW-1185">Reference proteome</keyword>
<evidence type="ECO:0000313" key="14">
    <source>
        <dbReference type="EMBL" id="VFT79034.1"/>
    </source>
</evidence>
<evidence type="ECO:0000313" key="13">
    <source>
        <dbReference type="EMBL" id="KAF0718218.1"/>
    </source>
</evidence>
<dbReference type="EMBL" id="CAADRA010000168">
    <property type="protein sequence ID" value="VFT79034.1"/>
    <property type="molecule type" value="Genomic_DNA"/>
</dbReference>
<comment type="pathway">
    <text evidence="2 11">Purine metabolism; AMP biosynthesis via salvage pathway; AMP from adenosine: step 1/1.</text>
</comment>
<dbReference type="GO" id="GO:0006144">
    <property type="term" value="P:purine nucleobase metabolic process"/>
    <property type="evidence" value="ECO:0007669"/>
    <property type="project" value="TreeGrafter"/>
</dbReference>
<protein>
    <recommendedName>
        <fullName evidence="4 11">Adenosine kinase</fullName>
        <shortName evidence="11">AK</shortName>
        <ecNumber evidence="4 11">2.7.1.20</ecNumber>
    </recommendedName>
    <alternativeName>
        <fullName evidence="11">Adenosine 5'-phosphotransferase</fullName>
    </alternativeName>
</protein>
<dbReference type="Gene3D" id="3.40.1190.20">
    <property type="match status" value="1"/>
</dbReference>
<evidence type="ECO:0000256" key="4">
    <source>
        <dbReference type="ARBA" id="ARBA00012119"/>
    </source>
</evidence>
<keyword evidence="6 11" id="KW-0660">Purine salvage</keyword>
<dbReference type="PANTHER" id="PTHR45769">
    <property type="entry name" value="ADENOSINE KINASE"/>
    <property type="match status" value="1"/>
</dbReference>
<gene>
    <name evidence="14" type="primary">Aste57867_1826</name>
    <name evidence="13" type="ORF">As57867_001824</name>
    <name evidence="14" type="ORF">ASTE57867_1826</name>
</gene>
<evidence type="ECO:0000256" key="8">
    <source>
        <dbReference type="ARBA" id="ARBA00022777"/>
    </source>
</evidence>
<evidence type="ECO:0000256" key="1">
    <source>
        <dbReference type="ARBA" id="ARBA00001946"/>
    </source>
</evidence>
<comment type="function">
    <text evidence="11">ATP dependent phosphorylation of adenosine and other related nucleoside analogs to monophosphate derivatives.</text>
</comment>
<evidence type="ECO:0000313" key="15">
    <source>
        <dbReference type="Proteomes" id="UP000332933"/>
    </source>
</evidence>
<feature type="domain" description="Carbohydrate kinase PfkB" evidence="12">
    <location>
        <begin position="16"/>
        <end position="67"/>
    </location>
</feature>
<evidence type="ECO:0000256" key="9">
    <source>
        <dbReference type="ARBA" id="ARBA00022840"/>
    </source>
</evidence>
<comment type="catalytic activity">
    <reaction evidence="11">
        <text>adenosine + ATP = AMP + ADP + H(+)</text>
        <dbReference type="Rhea" id="RHEA:20824"/>
        <dbReference type="ChEBI" id="CHEBI:15378"/>
        <dbReference type="ChEBI" id="CHEBI:16335"/>
        <dbReference type="ChEBI" id="CHEBI:30616"/>
        <dbReference type="ChEBI" id="CHEBI:456215"/>
        <dbReference type="ChEBI" id="CHEBI:456216"/>
        <dbReference type="EC" id="2.7.1.20"/>
    </reaction>
</comment>
<dbReference type="Pfam" id="PF00294">
    <property type="entry name" value="PfkB"/>
    <property type="match status" value="1"/>
</dbReference>
<dbReference type="GO" id="GO:0006166">
    <property type="term" value="P:purine ribonucleoside salvage"/>
    <property type="evidence" value="ECO:0007669"/>
    <property type="project" value="UniProtKB-KW"/>
</dbReference>
<dbReference type="InterPro" id="IPR001805">
    <property type="entry name" value="Adenokinase"/>
</dbReference>
<dbReference type="EC" id="2.7.1.20" evidence="4 11"/>
<comment type="similarity">
    <text evidence="3 11">Belongs to the carbohydrate kinase PfkB family.</text>
</comment>
<reference evidence="14 15" key="1">
    <citation type="submission" date="2019-03" db="EMBL/GenBank/DDBJ databases">
        <authorList>
            <person name="Gaulin E."/>
            <person name="Dumas B."/>
        </authorList>
    </citation>
    <scope>NUCLEOTIDE SEQUENCE [LARGE SCALE GENOMIC DNA]</scope>
    <source>
        <strain evidence="14">CBS 568.67</strain>
    </source>
</reference>
<reference evidence="13" key="2">
    <citation type="submission" date="2019-06" db="EMBL/GenBank/DDBJ databases">
        <title>Genomics analysis of Aphanomyces spp. identifies a new class of oomycete effector associated with host adaptation.</title>
        <authorList>
            <person name="Gaulin E."/>
        </authorList>
    </citation>
    <scope>NUCLEOTIDE SEQUENCE</scope>
    <source>
        <strain evidence="13">CBS 578.67</strain>
    </source>
</reference>
<evidence type="ECO:0000256" key="6">
    <source>
        <dbReference type="ARBA" id="ARBA00022726"/>
    </source>
</evidence>
<sequence>MPDLASSIAQTHLPPNALVVVTAADAPTWVVHATQSMTYPVALPSDFKVQDTNGAGDAFVGGFFAGLYCVFRFSFFN</sequence>
<dbReference type="InterPro" id="IPR011611">
    <property type="entry name" value="PfkB_dom"/>
</dbReference>
<proteinExistence type="inferred from homology"/>
<dbReference type="GO" id="GO:0004001">
    <property type="term" value="F:adenosine kinase activity"/>
    <property type="evidence" value="ECO:0007669"/>
    <property type="project" value="UniProtKB-UniRule"/>
</dbReference>
<dbReference type="GO" id="GO:0044209">
    <property type="term" value="P:AMP salvage"/>
    <property type="evidence" value="ECO:0007669"/>
    <property type="project" value="UniProtKB-UniRule"/>
</dbReference>
<evidence type="ECO:0000256" key="3">
    <source>
        <dbReference type="ARBA" id="ARBA00010688"/>
    </source>
</evidence>
<dbReference type="SUPFAM" id="SSF53613">
    <property type="entry name" value="Ribokinase-like"/>
    <property type="match status" value="1"/>
</dbReference>
<keyword evidence="8 11" id="KW-0418">Kinase</keyword>